<evidence type="ECO:0000313" key="1">
    <source>
        <dbReference type="EMBL" id="EFH84795.1"/>
    </source>
</evidence>
<keyword evidence="2" id="KW-1185">Reference proteome</keyword>
<accession>D6TX62</accession>
<dbReference type="STRING" id="485913.Krac_5902"/>
<sequence length="109" mass="12300">MAFQIENLRALASYRLNNPADFQQHCKLPNALIASLRLARNGLVVHHCNCAHMQNAVDKPDLDIYPKFGFLLREFPTFQTIANNADIPLFFTCPSKECRLGLANINNIS</sequence>
<evidence type="ECO:0000313" key="2">
    <source>
        <dbReference type="Proteomes" id="UP000004508"/>
    </source>
</evidence>
<dbReference type="EMBL" id="ADVG01000003">
    <property type="protein sequence ID" value="EFH84795.1"/>
    <property type="molecule type" value="Genomic_DNA"/>
</dbReference>
<reference evidence="1 2" key="1">
    <citation type="journal article" date="2011" name="Stand. Genomic Sci.">
        <title>Non-contiguous finished genome sequence and contextual data of the filamentous soil bacterium Ktedonobacter racemifer type strain (SOSP1-21).</title>
        <authorList>
            <person name="Chang Y.J."/>
            <person name="Land M."/>
            <person name="Hauser L."/>
            <person name="Chertkov O."/>
            <person name="Del Rio T.G."/>
            <person name="Nolan M."/>
            <person name="Copeland A."/>
            <person name="Tice H."/>
            <person name="Cheng J.F."/>
            <person name="Lucas S."/>
            <person name="Han C."/>
            <person name="Goodwin L."/>
            <person name="Pitluck S."/>
            <person name="Ivanova N."/>
            <person name="Ovchinikova G."/>
            <person name="Pati A."/>
            <person name="Chen A."/>
            <person name="Palaniappan K."/>
            <person name="Mavromatis K."/>
            <person name="Liolios K."/>
            <person name="Brettin T."/>
            <person name="Fiebig A."/>
            <person name="Rohde M."/>
            <person name="Abt B."/>
            <person name="Goker M."/>
            <person name="Detter J.C."/>
            <person name="Woyke T."/>
            <person name="Bristow J."/>
            <person name="Eisen J.A."/>
            <person name="Markowitz V."/>
            <person name="Hugenholtz P."/>
            <person name="Kyrpides N.C."/>
            <person name="Klenk H.P."/>
            <person name="Lapidus A."/>
        </authorList>
    </citation>
    <scope>NUCLEOTIDE SEQUENCE [LARGE SCALE GENOMIC DNA]</scope>
    <source>
        <strain evidence="2">DSM 44963</strain>
    </source>
</reference>
<dbReference type="InParanoid" id="D6TX62"/>
<name>D6TX62_KTERA</name>
<proteinExistence type="predicted"/>
<organism evidence="1 2">
    <name type="scientific">Ktedonobacter racemifer DSM 44963</name>
    <dbReference type="NCBI Taxonomy" id="485913"/>
    <lineage>
        <taxon>Bacteria</taxon>
        <taxon>Bacillati</taxon>
        <taxon>Chloroflexota</taxon>
        <taxon>Ktedonobacteria</taxon>
        <taxon>Ktedonobacterales</taxon>
        <taxon>Ktedonobacteraceae</taxon>
        <taxon>Ktedonobacter</taxon>
    </lineage>
</organism>
<dbReference type="Proteomes" id="UP000004508">
    <property type="component" value="Unassembled WGS sequence"/>
</dbReference>
<comment type="caution">
    <text evidence="1">The sequence shown here is derived from an EMBL/GenBank/DDBJ whole genome shotgun (WGS) entry which is preliminary data.</text>
</comment>
<gene>
    <name evidence="1" type="ORF">Krac_5902</name>
</gene>
<dbReference type="AlphaFoldDB" id="D6TX62"/>
<protein>
    <submittedName>
        <fullName evidence="1">Uncharacterized protein</fullName>
    </submittedName>
</protein>
<dbReference type="RefSeq" id="WP_007916565.1">
    <property type="nucleotide sequence ID" value="NZ_ADVG01000003.1"/>
</dbReference>